<evidence type="ECO:0000313" key="4">
    <source>
        <dbReference type="Proteomes" id="UP000290608"/>
    </source>
</evidence>
<feature type="domain" description="SusE outer membrane protein" evidence="2">
    <location>
        <begin position="23"/>
        <end position="129"/>
    </location>
</feature>
<gene>
    <name evidence="3" type="ORF">DSL99_3420</name>
</gene>
<protein>
    <submittedName>
        <fullName evidence="3">SusE-like outer membrane protein</fullName>
    </submittedName>
</protein>
<dbReference type="STRING" id="1122159.SAMN02745246_03954"/>
<feature type="chain" id="PRO_5020653239" evidence="1">
    <location>
        <begin position="23"/>
        <end position="378"/>
    </location>
</feature>
<dbReference type="Proteomes" id="UP000290608">
    <property type="component" value="Unassembled WGS sequence"/>
</dbReference>
<comment type="caution">
    <text evidence="3">The sequence shown here is derived from an EMBL/GenBank/DDBJ whole genome shotgun (WGS) entry which is preliminary data.</text>
</comment>
<evidence type="ECO:0000313" key="3">
    <source>
        <dbReference type="EMBL" id="RXG25876.1"/>
    </source>
</evidence>
<accession>A0A4Q0PH28</accession>
<dbReference type="InterPro" id="IPR025970">
    <property type="entry name" value="SusE"/>
</dbReference>
<dbReference type="Pfam" id="PF14292">
    <property type="entry name" value="SusE"/>
    <property type="match status" value="1"/>
</dbReference>
<organism evidence="3 4">
    <name type="scientific">Leeuwenhoekiella marinoflava</name>
    <dbReference type="NCBI Taxonomy" id="988"/>
    <lineage>
        <taxon>Bacteria</taxon>
        <taxon>Pseudomonadati</taxon>
        <taxon>Bacteroidota</taxon>
        <taxon>Flavobacteriia</taxon>
        <taxon>Flavobacteriales</taxon>
        <taxon>Flavobacteriaceae</taxon>
        <taxon>Leeuwenhoekiella</taxon>
    </lineage>
</organism>
<dbReference type="AlphaFoldDB" id="A0A4Q0PH28"/>
<sequence length="378" mass="42153">MKSAIGKILVVFALFLGLVSCEDDDSLNIAEVSEVEALYSPENNVFYNLGAQSAAIFEWQASKSADNGVVLYDVVFDEEGGDFSEPLFVTPSDGQGFSNKLNLSFTRLNEIATMAGIASESTGKLQWTVWSSKGLNVKQSSEIRTIEVERPAGFPTPDELFLTGAASEGGEDLAAAMPFVKTGATTYEIYTKLKPGTYKMVTRNSGEPESFYIDSESKLKKDGETTFSGTEAVYRIRLDFSDGTTSMATIDKVELWFPPNGDYLFSLDYAGNGTWEALDKYIEFKEETWGRDERYKFKFTVTTESGTLEEWYGSVNVDNSQAPTLDTADSFYYMVPQSPGEDYNYTFKFRQEVDMANVDLKIYFNADVPEYTHEITVL</sequence>
<dbReference type="RefSeq" id="WP_073100993.1">
    <property type="nucleotide sequence ID" value="NZ_QOVL01000021.1"/>
</dbReference>
<dbReference type="EMBL" id="QOVL01000021">
    <property type="protein sequence ID" value="RXG25876.1"/>
    <property type="molecule type" value="Genomic_DNA"/>
</dbReference>
<keyword evidence="1" id="KW-0732">Signal</keyword>
<proteinExistence type="predicted"/>
<reference evidence="3 4" key="1">
    <citation type="submission" date="2018-07" db="EMBL/GenBank/DDBJ databases">
        <title>Leeuwenhoekiella genomics.</title>
        <authorList>
            <person name="Tahon G."/>
            <person name="Willems A."/>
        </authorList>
    </citation>
    <scope>NUCLEOTIDE SEQUENCE [LARGE SCALE GENOMIC DNA]</scope>
    <source>
        <strain evidence="3 4">LMG 1345</strain>
    </source>
</reference>
<evidence type="ECO:0000256" key="1">
    <source>
        <dbReference type="SAM" id="SignalP"/>
    </source>
</evidence>
<dbReference type="PROSITE" id="PS51257">
    <property type="entry name" value="PROKAR_LIPOPROTEIN"/>
    <property type="match status" value="1"/>
</dbReference>
<feature type="signal peptide" evidence="1">
    <location>
        <begin position="1"/>
        <end position="22"/>
    </location>
</feature>
<name>A0A4Q0PH28_9FLAO</name>
<evidence type="ECO:0000259" key="2">
    <source>
        <dbReference type="Pfam" id="PF14292"/>
    </source>
</evidence>